<dbReference type="PANTHER" id="PTHR11690">
    <property type="entry name" value="AMILORIDE-SENSITIVE SODIUM CHANNEL-RELATED"/>
    <property type="match status" value="1"/>
</dbReference>
<protein>
    <submittedName>
        <fullName evidence="13">Uncharacterized protein</fullName>
    </submittedName>
</protein>
<keyword evidence="7 11" id="KW-0406">Ion transport</keyword>
<reference evidence="13" key="1">
    <citation type="submission" date="2022-11" db="UniProtKB">
        <authorList>
            <consortium name="EnsemblMetazoa"/>
        </authorList>
    </citation>
    <scope>IDENTIFICATION</scope>
</reference>
<comment type="similarity">
    <text evidence="11">Belongs to the amiloride-sensitive sodium channel (TC 1.A.6) family.</text>
</comment>
<dbReference type="Pfam" id="PF00858">
    <property type="entry name" value="ASC"/>
    <property type="match status" value="1"/>
</dbReference>
<dbReference type="InterPro" id="IPR001873">
    <property type="entry name" value="ENaC"/>
</dbReference>
<keyword evidence="6" id="KW-0915">Sodium</keyword>
<evidence type="ECO:0000313" key="14">
    <source>
        <dbReference type="Proteomes" id="UP000887567"/>
    </source>
</evidence>
<dbReference type="GeneID" id="110248294"/>
<evidence type="ECO:0000256" key="7">
    <source>
        <dbReference type="ARBA" id="ARBA00023065"/>
    </source>
</evidence>
<dbReference type="Proteomes" id="UP000887567">
    <property type="component" value="Unplaced"/>
</dbReference>
<evidence type="ECO:0000256" key="1">
    <source>
        <dbReference type="ARBA" id="ARBA00004141"/>
    </source>
</evidence>
<dbReference type="GO" id="GO:0005886">
    <property type="term" value="C:plasma membrane"/>
    <property type="evidence" value="ECO:0007669"/>
    <property type="project" value="TreeGrafter"/>
</dbReference>
<dbReference type="GO" id="GO:0015280">
    <property type="term" value="F:ligand-gated sodium channel activity"/>
    <property type="evidence" value="ECO:0007669"/>
    <property type="project" value="TreeGrafter"/>
</dbReference>
<keyword evidence="10 11" id="KW-0407">Ion channel</keyword>
<keyword evidence="3 11" id="KW-0894">Sodium channel</keyword>
<dbReference type="KEGG" id="epa:110248294"/>
<evidence type="ECO:0000256" key="12">
    <source>
        <dbReference type="SAM" id="Phobius"/>
    </source>
</evidence>
<dbReference type="PRINTS" id="PR01078">
    <property type="entry name" value="AMINACHANNEL"/>
</dbReference>
<evidence type="ECO:0000256" key="8">
    <source>
        <dbReference type="ARBA" id="ARBA00023136"/>
    </source>
</evidence>
<evidence type="ECO:0000256" key="9">
    <source>
        <dbReference type="ARBA" id="ARBA00023201"/>
    </source>
</evidence>
<keyword evidence="14" id="KW-1185">Reference proteome</keyword>
<dbReference type="EnsemblMetazoa" id="XM_028661942.1">
    <property type="protein sequence ID" value="XP_028517743.1"/>
    <property type="gene ID" value="LOC110248294"/>
</dbReference>
<evidence type="ECO:0000256" key="6">
    <source>
        <dbReference type="ARBA" id="ARBA00023053"/>
    </source>
</evidence>
<evidence type="ECO:0000256" key="3">
    <source>
        <dbReference type="ARBA" id="ARBA00022461"/>
    </source>
</evidence>
<keyword evidence="9 11" id="KW-0739">Sodium transport</keyword>
<accession>A0A913YRR1</accession>
<dbReference type="Gene3D" id="2.60.470.10">
    <property type="entry name" value="Acid-sensing ion channels like domains"/>
    <property type="match status" value="1"/>
</dbReference>
<evidence type="ECO:0000256" key="11">
    <source>
        <dbReference type="RuleBase" id="RU000679"/>
    </source>
</evidence>
<evidence type="ECO:0000256" key="2">
    <source>
        <dbReference type="ARBA" id="ARBA00022448"/>
    </source>
</evidence>
<comment type="subcellular location">
    <subcellularLocation>
        <location evidence="1">Membrane</location>
        <topology evidence="1">Multi-pass membrane protein</topology>
    </subcellularLocation>
</comment>
<sequence length="378" mass="43049">ELRFPAVTICNKNTLKKSKIQGKDGQLWLDGQNFKLKKDWPKIHSQINASFDIEKEVLANGHRVTDVIKEMKFSADCLKFTNTTKSFFDLRLGLCHTINVKAKVRKLGEVFGLALLLDTESHEYYGPHSWDGTGFKLMVHDPRIFPVMDLYGIDIPTGFITNLRIRKKKKIHLAEPYPARCGTKKLKSSNVYSETRCLMEQYANEIETKCGCRLIGSPVISNFNSADNACPTNCTNVIYDVQSSSIVYPSKSALDEFTQNGTDLCTGKYDFENEFKFKSNNNESYLEWFRGRYARVTIFFATTDVEIIQEMPAFDDLDLAGNVGGNMGLYLGCSILTLVEFVDLLVLVTFQWFKKKRHRVTKVSEVKRIEASDKPETT</sequence>
<evidence type="ECO:0000256" key="5">
    <source>
        <dbReference type="ARBA" id="ARBA00022989"/>
    </source>
</evidence>
<proteinExistence type="inferred from homology"/>
<organism evidence="13 14">
    <name type="scientific">Exaiptasia diaphana</name>
    <name type="common">Tropical sea anemone</name>
    <name type="synonym">Aiptasia pulchella</name>
    <dbReference type="NCBI Taxonomy" id="2652724"/>
    <lineage>
        <taxon>Eukaryota</taxon>
        <taxon>Metazoa</taxon>
        <taxon>Cnidaria</taxon>
        <taxon>Anthozoa</taxon>
        <taxon>Hexacorallia</taxon>
        <taxon>Actiniaria</taxon>
        <taxon>Aiptasiidae</taxon>
        <taxon>Exaiptasia</taxon>
    </lineage>
</organism>
<evidence type="ECO:0000313" key="13">
    <source>
        <dbReference type="EnsemblMetazoa" id="XP_028517743.1"/>
    </source>
</evidence>
<evidence type="ECO:0000256" key="10">
    <source>
        <dbReference type="ARBA" id="ARBA00023303"/>
    </source>
</evidence>
<feature type="transmembrane region" description="Helical" evidence="12">
    <location>
        <begin position="329"/>
        <end position="353"/>
    </location>
</feature>
<keyword evidence="2 11" id="KW-0813">Transport</keyword>
<dbReference type="RefSeq" id="XP_028517743.1">
    <property type="nucleotide sequence ID" value="XM_028661942.1"/>
</dbReference>
<dbReference type="AlphaFoldDB" id="A0A913YRR1"/>
<keyword evidence="8 12" id="KW-0472">Membrane</keyword>
<keyword evidence="4 11" id="KW-0812">Transmembrane</keyword>
<dbReference type="Gene3D" id="1.10.287.770">
    <property type="entry name" value="YojJ-like"/>
    <property type="match status" value="1"/>
</dbReference>
<name>A0A913YRR1_EXADI</name>
<dbReference type="OrthoDB" id="6628406at2759"/>
<keyword evidence="5 12" id="KW-1133">Transmembrane helix</keyword>
<dbReference type="PANTHER" id="PTHR11690:SF222">
    <property type="entry name" value="AMILORIDE-SENSITIVE SODIUM CHANNEL SUBUNIT GAMMA"/>
    <property type="match status" value="1"/>
</dbReference>
<evidence type="ECO:0000256" key="4">
    <source>
        <dbReference type="ARBA" id="ARBA00022692"/>
    </source>
</evidence>